<evidence type="ECO:0000313" key="14">
    <source>
        <dbReference type="EMBL" id="KAK9070244.1"/>
    </source>
</evidence>
<keyword evidence="15" id="KW-1185">Reference proteome</keyword>
<evidence type="ECO:0000313" key="15">
    <source>
        <dbReference type="Proteomes" id="UP001408789"/>
    </source>
</evidence>
<sequence>MYPLLSSVFSKATASGTFHNASTTAPLTSPQEHRLEEDYLGDDDGGDSEGGSSASKKRMSYMDIEGLPDSRDVSVEEGLAMTLRILCHGNTQREVSDRFQHSTGTVHYWFKTVLRALKAFALTVVKPVDRGAVQPEILANSRWYPFFKKCIGAIDGTHVAAWAPASKQKSFRGRKAVLVTQNVMAVCSHDMMFTFVYTGWEGTANDSRVFYDAIVRPENKFPMPSDEYIMSFFKVVRHPERPYLHIPNAAYRRYLHSQPPTYDINLFLRPDLRYVVGLREINHELFITQGWATIQHHVDIGLKYVLVFKIQDPRNWSVTILGDNCVNIDLRHIAPNYAILVHWSDEDDDVDDVVAPPPAPAEAGQPIFPDPPAEAAHPEPPAEAAHPQPPAGAAHPCQPNLDDQPNDVHIAPVTTFFQIVRINKSIAYKVPPKLAALADLEETMLLTIKVEDQEVYVA</sequence>
<dbReference type="InterPro" id="IPR045249">
    <property type="entry name" value="HARBI1-like"/>
</dbReference>
<dbReference type="Proteomes" id="UP001408789">
    <property type="component" value="Unassembled WGS sequence"/>
</dbReference>
<evidence type="ECO:0000256" key="10">
    <source>
        <dbReference type="ARBA" id="ARBA00023242"/>
    </source>
</evidence>
<comment type="subcellular location">
    <subcellularLocation>
        <location evidence="2">Nucleus</location>
    </subcellularLocation>
</comment>
<evidence type="ECO:0000256" key="1">
    <source>
        <dbReference type="ARBA" id="ARBA00001968"/>
    </source>
</evidence>
<keyword evidence="6" id="KW-0378">Hydrolase</keyword>
<dbReference type="Gene3D" id="2.40.330.10">
    <property type="entry name" value="DNA-binding pseudobarrel domain"/>
    <property type="match status" value="1"/>
</dbReference>
<dbReference type="GO" id="GO:0016787">
    <property type="term" value="F:hydrolase activity"/>
    <property type="evidence" value="ECO:0007669"/>
    <property type="project" value="UniProtKB-KW"/>
</dbReference>
<dbReference type="InterPro" id="IPR027806">
    <property type="entry name" value="HARBI1_dom"/>
</dbReference>
<evidence type="ECO:0008006" key="16">
    <source>
        <dbReference type="Google" id="ProtNLM"/>
    </source>
</evidence>
<dbReference type="AlphaFoldDB" id="A0AAP0H2K1"/>
<evidence type="ECO:0000256" key="2">
    <source>
        <dbReference type="ARBA" id="ARBA00004123"/>
    </source>
</evidence>
<name>A0AAP0H2K1_9ASTR</name>
<feature type="compositionally biased region" description="Polar residues" evidence="11">
    <location>
        <begin position="19"/>
        <end position="30"/>
    </location>
</feature>
<keyword evidence="9" id="KW-0804">Transcription</keyword>
<feature type="region of interest" description="Disordered" evidence="11">
    <location>
        <begin position="350"/>
        <end position="405"/>
    </location>
</feature>
<evidence type="ECO:0000256" key="4">
    <source>
        <dbReference type="ARBA" id="ARBA00022722"/>
    </source>
</evidence>
<comment type="cofactor">
    <cofactor evidence="1">
        <name>a divalent metal cation</name>
        <dbReference type="ChEBI" id="CHEBI:60240"/>
    </cofactor>
</comment>
<dbReference type="InterPro" id="IPR058353">
    <property type="entry name" value="DUF8040"/>
</dbReference>
<proteinExistence type="inferred from homology"/>
<evidence type="ECO:0000256" key="5">
    <source>
        <dbReference type="ARBA" id="ARBA00022723"/>
    </source>
</evidence>
<keyword evidence="7" id="KW-0805">Transcription regulation</keyword>
<feature type="compositionally biased region" description="Acidic residues" evidence="11">
    <location>
        <begin position="38"/>
        <end position="47"/>
    </location>
</feature>
<keyword evidence="10" id="KW-0539">Nucleus</keyword>
<evidence type="ECO:0000256" key="8">
    <source>
        <dbReference type="ARBA" id="ARBA00023125"/>
    </source>
</evidence>
<evidence type="ECO:0000256" key="6">
    <source>
        <dbReference type="ARBA" id="ARBA00022801"/>
    </source>
</evidence>
<dbReference type="Pfam" id="PF13359">
    <property type="entry name" value="DDE_Tnp_4"/>
    <property type="match status" value="1"/>
</dbReference>
<dbReference type="GO" id="GO:0003677">
    <property type="term" value="F:DNA binding"/>
    <property type="evidence" value="ECO:0007669"/>
    <property type="project" value="UniProtKB-KW"/>
</dbReference>
<comment type="similarity">
    <text evidence="3">Belongs to the HARBI1 family.</text>
</comment>
<protein>
    <recommendedName>
        <fullName evidence="16">Transposase</fullName>
    </recommendedName>
</protein>
<dbReference type="SUPFAM" id="SSF101936">
    <property type="entry name" value="DNA-binding pseudobarrel domain"/>
    <property type="match status" value="1"/>
</dbReference>
<dbReference type="PANTHER" id="PTHR22930">
    <property type="match status" value="1"/>
</dbReference>
<evidence type="ECO:0000259" key="13">
    <source>
        <dbReference type="Pfam" id="PF26138"/>
    </source>
</evidence>
<dbReference type="Pfam" id="PF26138">
    <property type="entry name" value="DUF8040"/>
    <property type="match status" value="1"/>
</dbReference>
<feature type="compositionally biased region" description="Low complexity" evidence="11">
    <location>
        <begin position="382"/>
        <end position="396"/>
    </location>
</feature>
<organism evidence="14 15">
    <name type="scientific">Deinandra increscens subsp. villosa</name>
    <dbReference type="NCBI Taxonomy" id="3103831"/>
    <lineage>
        <taxon>Eukaryota</taxon>
        <taxon>Viridiplantae</taxon>
        <taxon>Streptophyta</taxon>
        <taxon>Embryophyta</taxon>
        <taxon>Tracheophyta</taxon>
        <taxon>Spermatophyta</taxon>
        <taxon>Magnoliopsida</taxon>
        <taxon>eudicotyledons</taxon>
        <taxon>Gunneridae</taxon>
        <taxon>Pentapetalae</taxon>
        <taxon>asterids</taxon>
        <taxon>campanulids</taxon>
        <taxon>Asterales</taxon>
        <taxon>Asteraceae</taxon>
        <taxon>Asteroideae</taxon>
        <taxon>Heliantheae alliance</taxon>
        <taxon>Madieae</taxon>
        <taxon>Madiinae</taxon>
        <taxon>Deinandra</taxon>
    </lineage>
</organism>
<dbReference type="GO" id="GO:0005634">
    <property type="term" value="C:nucleus"/>
    <property type="evidence" value="ECO:0007669"/>
    <property type="project" value="UniProtKB-SubCell"/>
</dbReference>
<accession>A0AAP0H2K1</accession>
<evidence type="ECO:0000256" key="3">
    <source>
        <dbReference type="ARBA" id="ARBA00006958"/>
    </source>
</evidence>
<keyword evidence="8" id="KW-0238">DNA-binding</keyword>
<feature type="domain" description="DDE Tnp4" evidence="12">
    <location>
        <begin position="154"/>
        <end position="215"/>
    </location>
</feature>
<keyword evidence="5" id="KW-0479">Metal-binding</keyword>
<evidence type="ECO:0000259" key="12">
    <source>
        <dbReference type="Pfam" id="PF13359"/>
    </source>
</evidence>
<feature type="region of interest" description="Disordered" evidence="11">
    <location>
        <begin position="19"/>
        <end position="61"/>
    </location>
</feature>
<gene>
    <name evidence="14" type="ORF">SSX86_010644</name>
</gene>
<dbReference type="GO" id="GO:0004518">
    <property type="term" value="F:nuclease activity"/>
    <property type="evidence" value="ECO:0007669"/>
    <property type="project" value="UniProtKB-KW"/>
</dbReference>
<dbReference type="InterPro" id="IPR015300">
    <property type="entry name" value="DNA-bd_pseudobarrel_sf"/>
</dbReference>
<evidence type="ECO:0000256" key="11">
    <source>
        <dbReference type="SAM" id="MobiDB-lite"/>
    </source>
</evidence>
<dbReference type="PANTHER" id="PTHR22930:SF285">
    <property type="entry name" value="PROTEIN ALP1-LIKE"/>
    <property type="match status" value="1"/>
</dbReference>
<dbReference type="GO" id="GO:0046872">
    <property type="term" value="F:metal ion binding"/>
    <property type="evidence" value="ECO:0007669"/>
    <property type="project" value="UniProtKB-KW"/>
</dbReference>
<evidence type="ECO:0000256" key="9">
    <source>
        <dbReference type="ARBA" id="ARBA00023163"/>
    </source>
</evidence>
<keyword evidence="4" id="KW-0540">Nuclease</keyword>
<reference evidence="14 15" key="1">
    <citation type="submission" date="2024-04" db="EMBL/GenBank/DDBJ databases">
        <title>The reference genome of an endangered Asteraceae, Deinandra increscens subsp. villosa, native to the Central Coast of California.</title>
        <authorList>
            <person name="Guilliams M."/>
            <person name="Hasenstab-Lehman K."/>
            <person name="Meyer R."/>
            <person name="Mcevoy S."/>
        </authorList>
    </citation>
    <scope>NUCLEOTIDE SEQUENCE [LARGE SCALE GENOMIC DNA]</scope>
    <source>
        <tissue evidence="14">Leaf</tissue>
    </source>
</reference>
<comment type="caution">
    <text evidence="14">The sequence shown here is derived from an EMBL/GenBank/DDBJ whole genome shotgun (WGS) entry which is preliminary data.</text>
</comment>
<feature type="domain" description="DUF8040" evidence="13">
    <location>
        <begin position="65"/>
        <end position="117"/>
    </location>
</feature>
<evidence type="ECO:0000256" key="7">
    <source>
        <dbReference type="ARBA" id="ARBA00023015"/>
    </source>
</evidence>
<dbReference type="EMBL" id="JBCNJP010000012">
    <property type="protein sequence ID" value="KAK9070244.1"/>
    <property type="molecule type" value="Genomic_DNA"/>
</dbReference>